<keyword evidence="3" id="KW-1185">Reference proteome</keyword>
<feature type="compositionally biased region" description="Polar residues" evidence="1">
    <location>
        <begin position="36"/>
        <end position="65"/>
    </location>
</feature>
<evidence type="ECO:0000256" key="1">
    <source>
        <dbReference type="SAM" id="MobiDB-lite"/>
    </source>
</evidence>
<evidence type="ECO:0000313" key="3">
    <source>
        <dbReference type="Proteomes" id="UP001220256"/>
    </source>
</evidence>
<dbReference type="Proteomes" id="UP001220256">
    <property type="component" value="Unassembled WGS sequence"/>
</dbReference>
<sequence>MSIEGPKSPYCDIGTLCCATSNKLISSNEDSEHTKNWSNEARGTSDTVSYDSMDGTNQEHTQARC</sequence>
<name>A0ABQ8WFW7_PENCH</name>
<proteinExistence type="predicted"/>
<feature type="region of interest" description="Disordered" evidence="1">
    <location>
        <begin position="27"/>
        <end position="65"/>
    </location>
</feature>
<comment type="caution">
    <text evidence="2">The sequence shown here is derived from an EMBL/GenBank/DDBJ whole genome shotgun (WGS) entry which is preliminary data.</text>
</comment>
<protein>
    <submittedName>
        <fullName evidence="2">Uncharacterized protein</fullName>
    </submittedName>
</protein>
<gene>
    <name evidence="2" type="ORF">N7505_007856</name>
</gene>
<reference evidence="2 3" key="1">
    <citation type="journal article" date="2023" name="IMA Fungus">
        <title>Comparative genomic study of the Penicillium genus elucidates a diverse pangenome and 15 lateral gene transfer events.</title>
        <authorList>
            <person name="Petersen C."/>
            <person name="Sorensen T."/>
            <person name="Nielsen M.R."/>
            <person name="Sondergaard T.E."/>
            <person name="Sorensen J.L."/>
            <person name="Fitzpatrick D.A."/>
            <person name="Frisvad J.C."/>
            <person name="Nielsen K.L."/>
        </authorList>
    </citation>
    <scope>NUCLEOTIDE SEQUENCE [LARGE SCALE GENOMIC DNA]</scope>
    <source>
        <strain evidence="2 3">IBT 3361</strain>
    </source>
</reference>
<dbReference type="EMBL" id="JAPVEB010000004">
    <property type="protein sequence ID" value="KAJ5265063.1"/>
    <property type="molecule type" value="Genomic_DNA"/>
</dbReference>
<evidence type="ECO:0000313" key="2">
    <source>
        <dbReference type="EMBL" id="KAJ5265063.1"/>
    </source>
</evidence>
<accession>A0ABQ8WFW7</accession>
<organism evidence="2 3">
    <name type="scientific">Penicillium chrysogenum</name>
    <name type="common">Penicillium notatum</name>
    <dbReference type="NCBI Taxonomy" id="5076"/>
    <lineage>
        <taxon>Eukaryota</taxon>
        <taxon>Fungi</taxon>
        <taxon>Dikarya</taxon>
        <taxon>Ascomycota</taxon>
        <taxon>Pezizomycotina</taxon>
        <taxon>Eurotiomycetes</taxon>
        <taxon>Eurotiomycetidae</taxon>
        <taxon>Eurotiales</taxon>
        <taxon>Aspergillaceae</taxon>
        <taxon>Penicillium</taxon>
        <taxon>Penicillium chrysogenum species complex</taxon>
    </lineage>
</organism>